<dbReference type="GO" id="GO:0003676">
    <property type="term" value="F:nucleic acid binding"/>
    <property type="evidence" value="ECO:0007669"/>
    <property type="project" value="InterPro"/>
</dbReference>
<dbReference type="Gene3D" id="3.30.420.10">
    <property type="entry name" value="Ribonuclease H-like superfamily/Ribonuclease H"/>
    <property type="match status" value="1"/>
</dbReference>
<protein>
    <submittedName>
        <fullName evidence="5">DNA polymerase III subunit epsilon</fullName>
        <ecNumber evidence="5">2.7.7.7</ecNumber>
    </submittedName>
</protein>
<dbReference type="CDD" id="cd06127">
    <property type="entry name" value="DEDDh"/>
    <property type="match status" value="1"/>
</dbReference>
<keyword evidence="5" id="KW-0808">Transferase</keyword>
<evidence type="ECO:0000256" key="3">
    <source>
        <dbReference type="ARBA" id="ARBA00022839"/>
    </source>
</evidence>
<name>K6XVU1_9ALTE</name>
<keyword evidence="2" id="KW-0378">Hydrolase</keyword>
<comment type="caution">
    <text evidence="5">The sequence shown here is derived from an EMBL/GenBank/DDBJ whole genome shotgun (WGS) entry which is preliminary data.</text>
</comment>
<dbReference type="SMART" id="SM00479">
    <property type="entry name" value="EXOIII"/>
    <property type="match status" value="1"/>
</dbReference>
<dbReference type="PANTHER" id="PTHR30231">
    <property type="entry name" value="DNA POLYMERASE III SUBUNIT EPSILON"/>
    <property type="match status" value="1"/>
</dbReference>
<evidence type="ECO:0000313" key="5">
    <source>
        <dbReference type="EMBL" id="GAC15771.1"/>
    </source>
</evidence>
<keyword evidence="3" id="KW-0269">Exonuclease</keyword>
<dbReference type="RefSeq" id="WP_008845576.1">
    <property type="nucleotide sequence ID" value="NZ_BAEN01000061.1"/>
</dbReference>
<dbReference type="InterPro" id="IPR013520">
    <property type="entry name" value="Ribonucl_H"/>
</dbReference>
<keyword evidence="1" id="KW-0540">Nuclease</keyword>
<dbReference type="EMBL" id="BAEN01000061">
    <property type="protein sequence ID" value="GAC15771.1"/>
    <property type="molecule type" value="Genomic_DNA"/>
</dbReference>
<evidence type="ECO:0000256" key="1">
    <source>
        <dbReference type="ARBA" id="ARBA00022722"/>
    </source>
</evidence>
<dbReference type="EC" id="2.7.7.7" evidence="5"/>
<accession>K6XVU1</accession>
<dbReference type="eggNOG" id="COG0847">
    <property type="taxonomic scope" value="Bacteria"/>
</dbReference>
<keyword evidence="5" id="KW-0548">Nucleotidyltransferase</keyword>
<sequence>MWFRLKQLLFPNALIPEHFKHKHWPQIRFLAIDLELTSLDVTDANILSIGWVEGQANTIALESCYYNVITTNASLNQSPIIHGLVDDQVAQGEPVQNALQALKSFAETHVWVFHNTDLDMSVLNKVFTKLDISLPKVVTLDTLRIALYQIRKSDNVPAPNAATLTSCRQRHNLPLAPAHNALDDAVATMELAFAQLNQLDAKGQEPLSALTSTGALRVYEASTE</sequence>
<gene>
    <name evidence="5" type="primary">dnaQ</name>
    <name evidence="5" type="ORF">GLIP_3150</name>
</gene>
<dbReference type="STRING" id="1127673.GLIP_3150"/>
<evidence type="ECO:0000313" key="6">
    <source>
        <dbReference type="Proteomes" id="UP000006334"/>
    </source>
</evidence>
<dbReference type="InterPro" id="IPR012337">
    <property type="entry name" value="RNaseH-like_sf"/>
</dbReference>
<proteinExistence type="predicted"/>
<dbReference type="Pfam" id="PF00929">
    <property type="entry name" value="RNase_T"/>
    <property type="match status" value="1"/>
</dbReference>
<dbReference type="InterPro" id="IPR036397">
    <property type="entry name" value="RNaseH_sf"/>
</dbReference>
<keyword evidence="6" id="KW-1185">Reference proteome</keyword>
<dbReference type="PANTHER" id="PTHR30231:SF4">
    <property type="entry name" value="PROTEIN NEN2"/>
    <property type="match status" value="1"/>
</dbReference>
<dbReference type="GO" id="GO:0003887">
    <property type="term" value="F:DNA-directed DNA polymerase activity"/>
    <property type="evidence" value="ECO:0007669"/>
    <property type="project" value="UniProtKB-EC"/>
</dbReference>
<dbReference type="SUPFAM" id="SSF53098">
    <property type="entry name" value="Ribonuclease H-like"/>
    <property type="match status" value="1"/>
</dbReference>
<dbReference type="Proteomes" id="UP000006334">
    <property type="component" value="Unassembled WGS sequence"/>
</dbReference>
<evidence type="ECO:0000259" key="4">
    <source>
        <dbReference type="SMART" id="SM00479"/>
    </source>
</evidence>
<dbReference type="AlphaFoldDB" id="K6XVU1"/>
<dbReference type="GO" id="GO:0005829">
    <property type="term" value="C:cytosol"/>
    <property type="evidence" value="ECO:0007669"/>
    <property type="project" value="TreeGrafter"/>
</dbReference>
<dbReference type="GO" id="GO:0008408">
    <property type="term" value="F:3'-5' exonuclease activity"/>
    <property type="evidence" value="ECO:0007669"/>
    <property type="project" value="TreeGrafter"/>
</dbReference>
<feature type="domain" description="Exonuclease" evidence="4">
    <location>
        <begin position="28"/>
        <end position="201"/>
    </location>
</feature>
<organism evidence="5 6">
    <name type="scientific">Aliiglaciecola lipolytica E3</name>
    <dbReference type="NCBI Taxonomy" id="1127673"/>
    <lineage>
        <taxon>Bacteria</taxon>
        <taxon>Pseudomonadati</taxon>
        <taxon>Pseudomonadota</taxon>
        <taxon>Gammaproteobacteria</taxon>
        <taxon>Alteromonadales</taxon>
        <taxon>Alteromonadaceae</taxon>
        <taxon>Aliiglaciecola</taxon>
    </lineage>
</organism>
<reference evidence="5 6" key="1">
    <citation type="journal article" date="2017" name="Antonie Van Leeuwenhoek">
        <title>Rhizobium rhizosphaerae sp. nov., a novel species isolated from rice rhizosphere.</title>
        <authorList>
            <person name="Zhao J.J."/>
            <person name="Zhang J."/>
            <person name="Zhang R.J."/>
            <person name="Zhang C.W."/>
            <person name="Yin H.Q."/>
            <person name="Zhang X.X."/>
        </authorList>
    </citation>
    <scope>NUCLEOTIDE SEQUENCE [LARGE SCALE GENOMIC DNA]</scope>
    <source>
        <strain evidence="5 6">E3</strain>
    </source>
</reference>
<dbReference type="OrthoDB" id="5497329at2"/>
<evidence type="ECO:0000256" key="2">
    <source>
        <dbReference type="ARBA" id="ARBA00022801"/>
    </source>
</evidence>